<organism evidence="2 3">
    <name type="scientific">Paenibacillus bovis</name>
    <dbReference type="NCBI Taxonomy" id="1616788"/>
    <lineage>
        <taxon>Bacteria</taxon>
        <taxon>Bacillati</taxon>
        <taxon>Bacillota</taxon>
        <taxon>Bacilli</taxon>
        <taxon>Bacillales</taxon>
        <taxon>Paenibacillaceae</taxon>
        <taxon>Paenibacillus</taxon>
    </lineage>
</organism>
<dbReference type="OrthoDB" id="2559904at2"/>
<dbReference type="RefSeq" id="WP_060533031.1">
    <property type="nucleotide sequence ID" value="NZ_CP013023.1"/>
</dbReference>
<reference evidence="3" key="1">
    <citation type="submission" date="2015-10" db="EMBL/GenBank/DDBJ databases">
        <title>Genome of Paenibacillus bovis sp. nov.</title>
        <authorList>
            <person name="Wu Z."/>
            <person name="Gao C."/>
            <person name="Liu Z."/>
            <person name="Zheng H."/>
        </authorList>
    </citation>
    <scope>NUCLEOTIDE SEQUENCE [LARGE SCALE GENOMIC DNA]</scope>
    <source>
        <strain evidence="3">BD3526</strain>
    </source>
</reference>
<evidence type="ECO:0000313" key="2">
    <source>
        <dbReference type="EMBL" id="ANF95776.1"/>
    </source>
</evidence>
<proteinExistence type="predicted"/>
<dbReference type="KEGG" id="pbv:AR543_07000"/>
<dbReference type="Proteomes" id="UP000078148">
    <property type="component" value="Chromosome"/>
</dbReference>
<evidence type="ECO:0008006" key="4">
    <source>
        <dbReference type="Google" id="ProtNLM"/>
    </source>
</evidence>
<keyword evidence="3" id="KW-1185">Reference proteome</keyword>
<dbReference type="AlphaFoldDB" id="A0A172ZDP3"/>
<keyword evidence="1" id="KW-0812">Transmembrane</keyword>
<accession>A0A172ZDP3</accession>
<reference evidence="2 3" key="2">
    <citation type="journal article" date="2016" name="Int. J. Syst. Evol. Microbiol.">
        <title>Paenibacillus bovis sp. nov., isolated from raw yak (Bos grunniens) milk.</title>
        <authorList>
            <person name="Gao C."/>
            <person name="Han J."/>
            <person name="Liu Z."/>
            <person name="Xu X."/>
            <person name="Hang F."/>
            <person name="Wu Z."/>
        </authorList>
    </citation>
    <scope>NUCLEOTIDE SEQUENCE [LARGE SCALE GENOMIC DNA]</scope>
    <source>
        <strain evidence="2 3">BD3526</strain>
    </source>
</reference>
<keyword evidence="1" id="KW-0472">Membrane</keyword>
<protein>
    <recommendedName>
        <fullName evidence="4">DUF4367 domain-containing protein</fullName>
    </recommendedName>
</protein>
<dbReference type="EMBL" id="CP013023">
    <property type="protein sequence ID" value="ANF95776.1"/>
    <property type="molecule type" value="Genomic_DNA"/>
</dbReference>
<gene>
    <name evidence="2" type="ORF">AR543_07000</name>
</gene>
<evidence type="ECO:0000256" key="1">
    <source>
        <dbReference type="SAM" id="Phobius"/>
    </source>
</evidence>
<sequence length="359" mass="40114">MNKEQQNTRLEQHLQTVLSGNVHTITAPPEMDAGIEQLFEQYAAKRQKQTRSRKRTSAAKVRKPRGRYYQWQMAVLLVLGITVLGSGTYAANVAYSITTGKAIISYTIDDLEPITPEQSNDIRKIVSEVRSQLAPGQSAYVHSSKFNAMAYMGSTVIVNQPHKFSEIDSWYPAIQPITGPVATPSYVPEGYKFAYGLDEYYISGAHVNDKKKQVHLITNLLENKAVHPLRDYAWAPVPPEDDTDRSLQVPMLIYTSPSGKIIQLSYFSMIHSNSDNISFENSKDSSLSIVHSSKGKMFYSTTPNQSLEFSANPEPGLAQYLNWASQPDDQGKVHTTFNLTTDDPSLSKEELIKMAEGLK</sequence>
<keyword evidence="1" id="KW-1133">Transmembrane helix</keyword>
<evidence type="ECO:0000313" key="3">
    <source>
        <dbReference type="Proteomes" id="UP000078148"/>
    </source>
</evidence>
<feature type="transmembrane region" description="Helical" evidence="1">
    <location>
        <begin position="71"/>
        <end position="91"/>
    </location>
</feature>
<name>A0A172ZDP3_9BACL</name>